<dbReference type="PANTHER" id="PTHR40032">
    <property type="entry name" value="EXPORTED PROTEIN-RELATED"/>
    <property type="match status" value="1"/>
</dbReference>
<keyword evidence="5" id="KW-1185">Reference proteome</keyword>
<gene>
    <name evidence="4" type="ORF">NX801_05325</name>
</gene>
<evidence type="ECO:0000259" key="3">
    <source>
        <dbReference type="Pfam" id="PF12671"/>
    </source>
</evidence>
<feature type="domain" description="Putative amidase" evidence="3">
    <location>
        <begin position="232"/>
        <end position="387"/>
    </location>
</feature>
<dbReference type="Pfam" id="PF12671">
    <property type="entry name" value="Amidase_6"/>
    <property type="match status" value="1"/>
</dbReference>
<dbReference type="EMBL" id="JANUGQ010000003">
    <property type="protein sequence ID" value="MCS0635087.1"/>
    <property type="molecule type" value="Genomic_DNA"/>
</dbReference>
<sequence>MKKSTFRATVGGVLAVAAAAVVLPTTAGASWYSSSTPAATTVDRATTESFGKVAEQVLAERTAALVDGKETTRSAPPADRKVHLSSGLFRAEGTSWSSLRDRKKRLRDLGEAYSKGDTKVTVDSTKVRDGKATVRVTETTTLSYRKIRGNEPGTTGFQAHHELTFAQAAGGTWELTGIRSTDTGLAAVNAPLKTPMTKTTDGDDGLPVAKTATTSRPWRTPAEKPSTSSSGYDYKAMAAYAEKYWSRYNSAYPSYDNQGAGGDCTNFVSQALKAGGWKHAPGSWDDYRKWWSDPNLGQTQTFVGVNEWSWFALSSKRTTNLSNVWEMGVGDVLQVDFDRDGSKDHTMMVTYKDWFGTPYLTYHSNNTYRKSLASILASYPSAKYYAYRT</sequence>
<evidence type="ECO:0000256" key="1">
    <source>
        <dbReference type="SAM" id="MobiDB-lite"/>
    </source>
</evidence>
<feature type="region of interest" description="Disordered" evidence="1">
    <location>
        <begin position="193"/>
        <end position="228"/>
    </location>
</feature>
<proteinExistence type="predicted"/>
<organism evidence="4 5">
    <name type="scientific">Streptomyces pyxinae</name>
    <dbReference type="NCBI Taxonomy" id="2970734"/>
    <lineage>
        <taxon>Bacteria</taxon>
        <taxon>Bacillati</taxon>
        <taxon>Actinomycetota</taxon>
        <taxon>Actinomycetes</taxon>
        <taxon>Kitasatosporales</taxon>
        <taxon>Streptomycetaceae</taxon>
        <taxon>Streptomyces</taxon>
    </lineage>
</organism>
<dbReference type="PANTHER" id="PTHR40032:SF1">
    <property type="entry name" value="EXPORTED PROTEIN"/>
    <property type="match status" value="1"/>
</dbReference>
<evidence type="ECO:0000313" key="5">
    <source>
        <dbReference type="Proteomes" id="UP001431313"/>
    </source>
</evidence>
<dbReference type="Proteomes" id="UP001431313">
    <property type="component" value="Unassembled WGS sequence"/>
</dbReference>
<reference evidence="4" key="1">
    <citation type="submission" date="2022-08" db="EMBL/GenBank/DDBJ databases">
        <authorList>
            <person name="Somphong A."/>
            <person name="Phongsopitanun W."/>
        </authorList>
    </citation>
    <scope>NUCLEOTIDE SEQUENCE</scope>
    <source>
        <strain evidence="4">LP05-1</strain>
    </source>
</reference>
<dbReference type="RefSeq" id="WP_258785797.1">
    <property type="nucleotide sequence ID" value="NZ_JANUGQ010000003.1"/>
</dbReference>
<feature type="signal peptide" evidence="2">
    <location>
        <begin position="1"/>
        <end position="29"/>
    </location>
</feature>
<name>A0ABT2CD87_9ACTN</name>
<protein>
    <submittedName>
        <fullName evidence="4">Amidase domain-containing protein</fullName>
    </submittedName>
</protein>
<comment type="caution">
    <text evidence="4">The sequence shown here is derived from an EMBL/GenBank/DDBJ whole genome shotgun (WGS) entry which is preliminary data.</text>
</comment>
<accession>A0ABT2CD87</accession>
<keyword evidence="2" id="KW-0732">Signal</keyword>
<evidence type="ECO:0000313" key="4">
    <source>
        <dbReference type="EMBL" id="MCS0635087.1"/>
    </source>
</evidence>
<dbReference type="InterPro" id="IPR024301">
    <property type="entry name" value="Amidase_6"/>
</dbReference>
<feature type="chain" id="PRO_5047371897" evidence="2">
    <location>
        <begin position="30"/>
        <end position="389"/>
    </location>
</feature>
<evidence type="ECO:0000256" key="2">
    <source>
        <dbReference type="SAM" id="SignalP"/>
    </source>
</evidence>